<dbReference type="GeneID" id="108736128"/>
<evidence type="ECO:0000256" key="10">
    <source>
        <dbReference type="ARBA" id="ARBA00022741"/>
    </source>
</evidence>
<comment type="catalytic activity">
    <reaction evidence="16">
        <text>5-phospho-beta-D-ribosylamine + glycine + ATP = N(1)-(5-phospho-beta-D-ribosyl)glycinamide + ADP + phosphate + H(+)</text>
        <dbReference type="Rhea" id="RHEA:17453"/>
        <dbReference type="ChEBI" id="CHEBI:15378"/>
        <dbReference type="ChEBI" id="CHEBI:30616"/>
        <dbReference type="ChEBI" id="CHEBI:43474"/>
        <dbReference type="ChEBI" id="CHEBI:57305"/>
        <dbReference type="ChEBI" id="CHEBI:58681"/>
        <dbReference type="ChEBI" id="CHEBI:143788"/>
        <dbReference type="ChEBI" id="CHEBI:456216"/>
        <dbReference type="EC" id="6.3.4.13"/>
    </reaction>
</comment>
<evidence type="ECO:0000256" key="14">
    <source>
        <dbReference type="ARBA" id="ARBA00023268"/>
    </source>
</evidence>
<keyword evidence="18" id="KW-1185">Reference proteome</keyword>
<dbReference type="SMART" id="SM01209">
    <property type="entry name" value="GARS_A"/>
    <property type="match status" value="1"/>
</dbReference>
<comment type="catalytic activity">
    <reaction evidence="16">
        <text>2-formamido-N(1)-(5-O-phospho-beta-D-ribosyl)acetamidine + ATP = 5-amino-1-(5-phospho-beta-D-ribosyl)imidazole + ADP + phosphate + H(+)</text>
        <dbReference type="Rhea" id="RHEA:23032"/>
        <dbReference type="ChEBI" id="CHEBI:15378"/>
        <dbReference type="ChEBI" id="CHEBI:30616"/>
        <dbReference type="ChEBI" id="CHEBI:43474"/>
        <dbReference type="ChEBI" id="CHEBI:137981"/>
        <dbReference type="ChEBI" id="CHEBI:147287"/>
        <dbReference type="ChEBI" id="CHEBI:456216"/>
        <dbReference type="EC" id="6.3.3.1"/>
    </reaction>
</comment>
<comment type="pathway">
    <text evidence="1 16">Purine metabolism; IMP biosynthesis via de novo pathway; 5-amino-1-(5-phospho-D-ribosyl)imidazole from N(2)-formyl-N(1)-(5-phospho-D-ribosyl)glycinamide: step 2/2.</text>
</comment>
<organism evidence="18 19">
    <name type="scientific">Agrilus planipennis</name>
    <name type="common">Emerald ash borer</name>
    <name type="synonym">Agrilus marcopoli</name>
    <dbReference type="NCBI Taxonomy" id="224129"/>
    <lineage>
        <taxon>Eukaryota</taxon>
        <taxon>Metazoa</taxon>
        <taxon>Ecdysozoa</taxon>
        <taxon>Arthropoda</taxon>
        <taxon>Hexapoda</taxon>
        <taxon>Insecta</taxon>
        <taxon>Pterygota</taxon>
        <taxon>Neoptera</taxon>
        <taxon>Endopterygota</taxon>
        <taxon>Coleoptera</taxon>
        <taxon>Polyphaga</taxon>
        <taxon>Elateriformia</taxon>
        <taxon>Buprestoidea</taxon>
        <taxon>Buprestidae</taxon>
        <taxon>Agrilinae</taxon>
        <taxon>Agrilus</taxon>
    </lineage>
</organism>
<dbReference type="Pfam" id="PF00551">
    <property type="entry name" value="Formyl_trans_N"/>
    <property type="match status" value="1"/>
</dbReference>
<dbReference type="GO" id="GO:0005524">
    <property type="term" value="F:ATP binding"/>
    <property type="evidence" value="ECO:0007669"/>
    <property type="project" value="UniProtKB-UniRule"/>
</dbReference>
<dbReference type="Gene3D" id="3.90.650.10">
    <property type="entry name" value="PurM-like C-terminal domain"/>
    <property type="match status" value="1"/>
</dbReference>
<dbReference type="FunFam" id="3.90.650.10:FF:000019">
    <property type="entry name" value="Trifunctional purine biosynthetic protein adenosine-3"/>
    <property type="match status" value="1"/>
</dbReference>
<dbReference type="InterPro" id="IPR013815">
    <property type="entry name" value="ATP_grasp_subdomain_1"/>
</dbReference>
<dbReference type="AlphaFoldDB" id="A0A1W4WUX1"/>
<reference evidence="19 20" key="1">
    <citation type="submission" date="2025-04" db="UniProtKB">
        <authorList>
            <consortium name="RefSeq"/>
        </authorList>
    </citation>
    <scope>IDENTIFICATION</scope>
    <source>
        <tissue evidence="19 20">Entire body</tissue>
    </source>
</reference>
<evidence type="ECO:0000313" key="20">
    <source>
        <dbReference type="RefSeq" id="XP_025836537.1"/>
    </source>
</evidence>
<keyword evidence="12 15" id="KW-0067">ATP-binding</keyword>
<dbReference type="InterPro" id="IPR036676">
    <property type="entry name" value="PurM-like_C_sf"/>
</dbReference>
<evidence type="ECO:0000256" key="4">
    <source>
        <dbReference type="ARBA" id="ARBA00007423"/>
    </source>
</evidence>
<dbReference type="Gene3D" id="3.30.470.20">
    <property type="entry name" value="ATP-grasp fold, B domain"/>
    <property type="match status" value="1"/>
</dbReference>
<comment type="catalytic activity">
    <reaction evidence="16">
        <text>N(1)-(5-phospho-beta-D-ribosyl)glycinamide + (6R)-10-formyltetrahydrofolate = N(2)-formyl-N(1)-(5-phospho-beta-D-ribosyl)glycinamide + (6S)-5,6,7,8-tetrahydrofolate + H(+)</text>
        <dbReference type="Rhea" id="RHEA:15053"/>
        <dbReference type="ChEBI" id="CHEBI:15378"/>
        <dbReference type="ChEBI" id="CHEBI:57453"/>
        <dbReference type="ChEBI" id="CHEBI:143788"/>
        <dbReference type="ChEBI" id="CHEBI:147286"/>
        <dbReference type="ChEBI" id="CHEBI:195366"/>
        <dbReference type="EC" id="2.1.2.2"/>
    </reaction>
</comment>
<dbReference type="EC" id="6.3.4.13" evidence="16"/>
<dbReference type="CTD" id="2618"/>
<comment type="similarity">
    <text evidence="4 16">In the N-terminal section; belongs to the GARS family.</text>
</comment>
<dbReference type="PROSITE" id="PS00373">
    <property type="entry name" value="GART"/>
    <property type="match status" value="1"/>
</dbReference>
<dbReference type="RefSeq" id="XP_018323933.1">
    <property type="nucleotide sequence ID" value="XM_018468431.1"/>
</dbReference>
<evidence type="ECO:0000256" key="15">
    <source>
        <dbReference type="PROSITE-ProRule" id="PRU00409"/>
    </source>
</evidence>
<dbReference type="Gene3D" id="3.30.1490.20">
    <property type="entry name" value="ATP-grasp fold, A domain"/>
    <property type="match status" value="1"/>
</dbReference>
<dbReference type="HAMAP" id="MF_01930">
    <property type="entry name" value="PurN"/>
    <property type="match status" value="1"/>
</dbReference>
<comment type="similarity">
    <text evidence="5 16">In the C-terminal section; belongs to the GART family.</text>
</comment>
<evidence type="ECO:0000256" key="11">
    <source>
        <dbReference type="ARBA" id="ARBA00022755"/>
    </source>
</evidence>
<dbReference type="HAMAP" id="MF_00741">
    <property type="entry name" value="AIRS"/>
    <property type="match status" value="1"/>
</dbReference>
<dbReference type="HAMAP" id="MF_00138">
    <property type="entry name" value="GARS"/>
    <property type="match status" value="1"/>
</dbReference>
<dbReference type="Pfam" id="PF02843">
    <property type="entry name" value="GARS_C"/>
    <property type="match status" value="1"/>
</dbReference>
<dbReference type="FunFam" id="3.30.1330.10:FF:000001">
    <property type="entry name" value="Phosphoribosylformylglycinamidine cyclo-ligase"/>
    <property type="match status" value="1"/>
</dbReference>
<evidence type="ECO:0000256" key="9">
    <source>
        <dbReference type="ARBA" id="ARBA00022723"/>
    </source>
</evidence>
<dbReference type="InterPro" id="IPR011761">
    <property type="entry name" value="ATP-grasp"/>
</dbReference>
<evidence type="ECO:0000256" key="2">
    <source>
        <dbReference type="ARBA" id="ARBA00005054"/>
    </source>
</evidence>
<dbReference type="InterPro" id="IPR020561">
    <property type="entry name" value="PRibGlycinamid_synth_ATP-grasp"/>
</dbReference>
<dbReference type="GO" id="GO:0004637">
    <property type="term" value="F:phosphoribosylamine-glycine ligase activity"/>
    <property type="evidence" value="ECO:0007669"/>
    <property type="project" value="UniProtKB-UniRule"/>
</dbReference>
<dbReference type="OrthoDB" id="2018833at2759"/>
<dbReference type="GO" id="GO:0004644">
    <property type="term" value="F:phosphoribosylglycinamide formyltransferase activity"/>
    <property type="evidence" value="ECO:0007669"/>
    <property type="project" value="UniProtKB-EC"/>
</dbReference>
<dbReference type="InterPro" id="IPR036477">
    <property type="entry name" value="Formyl_transf_N_sf"/>
</dbReference>
<dbReference type="InterPro" id="IPR004733">
    <property type="entry name" value="PurM_cligase"/>
</dbReference>
<keyword evidence="11 16" id="KW-0658">Purine biosynthesis</keyword>
<dbReference type="NCBIfam" id="TIGR00639">
    <property type="entry name" value="PurN"/>
    <property type="match status" value="1"/>
</dbReference>
<dbReference type="InterPro" id="IPR036921">
    <property type="entry name" value="PurM-like_N_sf"/>
</dbReference>
<evidence type="ECO:0000256" key="13">
    <source>
        <dbReference type="ARBA" id="ARBA00023211"/>
    </source>
</evidence>
<keyword evidence="9 16" id="KW-0479">Metal-binding</keyword>
<dbReference type="Gene3D" id="3.30.1330.10">
    <property type="entry name" value="PurM-like, N-terminal domain"/>
    <property type="match status" value="1"/>
</dbReference>
<keyword evidence="8" id="KW-0808">Transferase</keyword>
<dbReference type="FunFam" id="3.30.1490.20:FF:000006">
    <property type="entry name" value="phosphoribosylamine--glycine ligase, chloroplastic-like"/>
    <property type="match status" value="1"/>
</dbReference>
<gene>
    <name evidence="19 20" type="primary">LOC108736128</name>
</gene>
<dbReference type="InterPro" id="IPR016188">
    <property type="entry name" value="PurM-like_N"/>
</dbReference>
<evidence type="ECO:0000313" key="19">
    <source>
        <dbReference type="RefSeq" id="XP_018323933.1"/>
    </source>
</evidence>
<accession>A0A1W4WUX1</accession>
<feature type="domain" description="ATP-grasp" evidence="17">
    <location>
        <begin position="112"/>
        <end position="319"/>
    </location>
</feature>
<evidence type="ECO:0000259" key="17">
    <source>
        <dbReference type="PROSITE" id="PS50975"/>
    </source>
</evidence>
<dbReference type="GO" id="GO:0046084">
    <property type="term" value="P:adenine biosynthetic process"/>
    <property type="evidence" value="ECO:0007669"/>
    <property type="project" value="TreeGrafter"/>
</dbReference>
<dbReference type="Gene3D" id="3.40.50.170">
    <property type="entry name" value="Formyl transferase, N-terminal domain"/>
    <property type="match status" value="1"/>
</dbReference>
<dbReference type="SUPFAM" id="SSF56059">
    <property type="entry name" value="Glutathione synthetase ATP-binding domain-like"/>
    <property type="match status" value="1"/>
</dbReference>
<dbReference type="InterPro" id="IPR016185">
    <property type="entry name" value="PreATP-grasp_dom_sf"/>
</dbReference>
<sequence>MTTKIVLVIGSGGREHAIVWKISQNDKLERIFVCPGSAGIETVPKAKNVDLNLKNFKEIGEWCKKNNVDLVVVGPEDPLSQGIADVLDEYKIPTFGPKKNGARIEADKEWAKFFMDKYSIPTARWQSFTNADKAKQFIKSADFLALVVKASGLAAGKGVVVAENVQEACKAVDEIITAKKYGEAGETVVIEELLVGEEVSVLAFTDGTTVRPLLPAQDHKKIFENDLGPNTGGMGAYCPCHLIDSDTMDFVYKNILQKTIEGFKKEKIHFVGVLYAGLILTEKGPKVLEFNCRFGDPETEVILPLLETDLLEVMVSCCQGRLHNVELKWKENLTAVGVVLASRGYPASSSKGDVITGISKVESLPNCLVFHCGTLQKDSNTFVTNGGRVLIIVSLSRDIPVAIGRALLSCSLIDFDGKQYRKDIAQKGVSRSILKQGTSTYQDSGVNIAVGNKFVDNIKPLTKATSREEVIGGLGSFGGLFDLKLTNYQHPILVSGTDGVGTKLKIAEEINVHSSIGIDLVAMCVNDILAHGAEPLFFLDYFACGHLDLKIAQEVISGIAEGCRQAGCALIGGETAEMSGMYSGDEYDLAGFTVGAVEQDKLLPKLQLIKDGDAVIGLASSGVHSNGFSLVRKTLLSSGGKFEDVAPFSSENKSFGEEFLKPTKIYVKSVLPLMKKGKVKAFAHITGGGLVENVPRILSNNYKVEIDATNWEIPPVFGWLAAVGNINEKEMLKTFNCGIGGVLIVDNKDVDEILKSFPKSESFVIGSVVQTNGSEKVHIKNFTKSMEQVMRPFIPSLILKHLQPKKRVGVLISGSGTNLQSLINATKDPTQNINAEIVVVISNKPNVDGLNRARRADIPTVIIQNKEYKTREEFDLAVHEELVKRNVDVICLAGFMRILTGEFVRKWRGRLLNIHPALLPLFKGTHAQRQALEAGVRVSGCTVHFVEENVDAGAIIAQQCVPVYPNDTEESLTERIKEAEHKLYPSALNLLVSETIKLGTDKKLYWK</sequence>
<dbReference type="InterPro" id="IPR020560">
    <property type="entry name" value="PRibGlycinamide_synth_C-dom"/>
</dbReference>
<evidence type="ECO:0000256" key="7">
    <source>
        <dbReference type="ARBA" id="ARBA00022598"/>
    </source>
</evidence>
<dbReference type="InterPro" id="IPR004607">
    <property type="entry name" value="GART"/>
</dbReference>
<evidence type="ECO:0000256" key="12">
    <source>
        <dbReference type="ARBA" id="ARBA00022840"/>
    </source>
</evidence>
<dbReference type="InterPro" id="IPR020562">
    <property type="entry name" value="PRibGlycinamide_synth_N"/>
</dbReference>
<dbReference type="InterPro" id="IPR020559">
    <property type="entry name" value="PRibGlycinamide_synth_CS"/>
</dbReference>
<dbReference type="SUPFAM" id="SSF53328">
    <property type="entry name" value="Formyltransferase"/>
    <property type="match status" value="1"/>
</dbReference>
<comment type="pathway">
    <text evidence="2 16">Purine metabolism; IMP biosynthesis via de novo pathway; N(2)-formyl-N(1)-(5-phospho-D-ribosyl)glycinamide from N(1)-(5-phospho-D-ribosyl)glycinamide (10-formyl THF route): step 1/1.</text>
</comment>
<dbReference type="GO" id="GO:0046872">
    <property type="term" value="F:metal ion binding"/>
    <property type="evidence" value="ECO:0007669"/>
    <property type="project" value="UniProtKB-KW"/>
</dbReference>
<dbReference type="InterPro" id="IPR011054">
    <property type="entry name" value="Rudment_hybrid_motif"/>
</dbReference>
<dbReference type="STRING" id="224129.A0A1W4WUX1"/>
<dbReference type="GO" id="GO:0004641">
    <property type="term" value="F:phosphoribosylformylglycinamidine cyclo-ligase activity"/>
    <property type="evidence" value="ECO:0007669"/>
    <property type="project" value="UniProtKB-EC"/>
</dbReference>
<dbReference type="CDD" id="cd02196">
    <property type="entry name" value="PurM"/>
    <property type="match status" value="1"/>
</dbReference>
<evidence type="ECO:0000256" key="5">
    <source>
        <dbReference type="ARBA" id="ARBA00008630"/>
    </source>
</evidence>
<dbReference type="Pfam" id="PF02769">
    <property type="entry name" value="AIRS_C"/>
    <property type="match status" value="1"/>
</dbReference>
<dbReference type="FunFam" id="3.40.50.20:FF:000006">
    <property type="entry name" value="Phosphoribosylamine--glycine ligase, chloroplastic"/>
    <property type="match status" value="1"/>
</dbReference>
<proteinExistence type="inferred from homology"/>
<dbReference type="GO" id="GO:0006189">
    <property type="term" value="P:'de novo' IMP biosynthetic process"/>
    <property type="evidence" value="ECO:0007669"/>
    <property type="project" value="UniProtKB-UniRule"/>
</dbReference>
<dbReference type="Gene3D" id="3.90.600.10">
    <property type="entry name" value="Phosphoribosylglycinamide synthetase, C-terminal domain"/>
    <property type="match status" value="1"/>
</dbReference>
<dbReference type="SMART" id="SM01210">
    <property type="entry name" value="GARS_C"/>
    <property type="match status" value="1"/>
</dbReference>
<keyword evidence="14 16" id="KW-0511">Multifunctional enzyme</keyword>
<dbReference type="SUPFAM" id="SSF55326">
    <property type="entry name" value="PurM N-terminal domain-like"/>
    <property type="match status" value="1"/>
</dbReference>
<dbReference type="KEGG" id="apln:108736128"/>
<dbReference type="SUPFAM" id="SSF51246">
    <property type="entry name" value="Rudiment single hybrid motif"/>
    <property type="match status" value="1"/>
</dbReference>
<keyword evidence="10 15" id="KW-0547">Nucleotide-binding</keyword>
<dbReference type="Pfam" id="PF01071">
    <property type="entry name" value="GARS_A"/>
    <property type="match status" value="1"/>
</dbReference>
<dbReference type="PROSITE" id="PS00184">
    <property type="entry name" value="GARS"/>
    <property type="match status" value="1"/>
</dbReference>
<dbReference type="PANTHER" id="PTHR10520">
    <property type="entry name" value="TRIFUNCTIONAL PURINE BIOSYNTHETIC PROTEIN ADENOSINE-3-RELATED"/>
    <property type="match status" value="1"/>
</dbReference>
<dbReference type="FunFam" id="3.40.50.170:FF:000006">
    <property type="entry name" value="Trifunctional purine biosynthetic protein adenosine-3"/>
    <property type="match status" value="1"/>
</dbReference>
<evidence type="ECO:0000313" key="18">
    <source>
        <dbReference type="Proteomes" id="UP000192223"/>
    </source>
</evidence>
<evidence type="ECO:0000256" key="6">
    <source>
        <dbReference type="ARBA" id="ARBA00008696"/>
    </source>
</evidence>
<protein>
    <recommendedName>
        <fullName evidence="16">Trifunctional purine biosynthetic protein adenosine-3</fullName>
    </recommendedName>
    <domain>
        <recommendedName>
            <fullName evidence="16">Phosphoribosylamine--glycine ligase</fullName>
            <ecNumber evidence="16">6.3.4.13</ecNumber>
        </recommendedName>
        <alternativeName>
            <fullName evidence="16">Glycinamide ribonucleotide synthetase</fullName>
            <shortName evidence="16">GARS</shortName>
        </alternativeName>
        <alternativeName>
            <fullName evidence="16">Phosphoribosylglycinamide synthetase</fullName>
        </alternativeName>
    </domain>
    <domain>
        <recommendedName>
            <fullName evidence="16">Phosphoribosylformylglycinamidine cyclo-ligase</fullName>
            <ecNumber evidence="16">6.3.3.1</ecNumber>
        </recommendedName>
        <alternativeName>
            <fullName evidence="16">AIR synthase</fullName>
            <shortName evidence="16">AIRS</shortName>
        </alternativeName>
        <alternativeName>
            <fullName evidence="16">Phosphoribosyl-aminoimidazole synthetase</fullName>
        </alternativeName>
    </domain>
    <domain>
        <recommendedName>
            <fullName evidence="16">Phosphoribosylglycinamide formyltransferase</fullName>
            <ecNumber evidence="16">2.1.2.2</ecNumber>
        </recommendedName>
        <alternativeName>
            <fullName evidence="16">5'-phosphoribosylglycinamide transformylase</fullName>
        </alternativeName>
        <alternativeName>
            <fullName evidence="16">GAR transformylase</fullName>
            <shortName evidence="16">GART</shortName>
        </alternativeName>
    </domain>
</protein>
<dbReference type="UniPathway" id="UPA00074">
    <property type="reaction ID" value="UER00125"/>
</dbReference>
<dbReference type="NCBIfam" id="TIGR00877">
    <property type="entry name" value="purD"/>
    <property type="match status" value="1"/>
</dbReference>
<dbReference type="Gene3D" id="3.40.50.20">
    <property type="match status" value="1"/>
</dbReference>
<dbReference type="SUPFAM" id="SSF56042">
    <property type="entry name" value="PurM C-terminal domain-like"/>
    <property type="match status" value="1"/>
</dbReference>
<evidence type="ECO:0000256" key="8">
    <source>
        <dbReference type="ARBA" id="ARBA00022679"/>
    </source>
</evidence>
<keyword evidence="13 16" id="KW-0464">Manganese</keyword>
<dbReference type="InterPro" id="IPR037123">
    <property type="entry name" value="PRibGlycinamide_synth_C_sf"/>
</dbReference>
<evidence type="ECO:0000256" key="3">
    <source>
        <dbReference type="ARBA" id="ARBA00005174"/>
    </source>
</evidence>
<dbReference type="CDD" id="cd08645">
    <property type="entry name" value="FMT_core_GART"/>
    <property type="match status" value="1"/>
</dbReference>
<evidence type="ECO:0000256" key="1">
    <source>
        <dbReference type="ARBA" id="ARBA00004686"/>
    </source>
</evidence>
<comment type="similarity">
    <text evidence="6 16">In the central section; belongs to the AIR synthase family.</text>
</comment>
<dbReference type="PROSITE" id="PS50975">
    <property type="entry name" value="ATP_GRASP"/>
    <property type="match status" value="1"/>
</dbReference>
<dbReference type="Proteomes" id="UP000192223">
    <property type="component" value="Unplaced"/>
</dbReference>
<dbReference type="InterPro" id="IPR000115">
    <property type="entry name" value="PRibGlycinamide_synth"/>
</dbReference>
<dbReference type="EC" id="2.1.2.2" evidence="16"/>
<dbReference type="PANTHER" id="PTHR10520:SF12">
    <property type="entry name" value="TRIFUNCTIONAL PURINE BIOSYNTHETIC PROTEIN ADENOSINE-3"/>
    <property type="match status" value="1"/>
</dbReference>
<dbReference type="FunFam" id="3.30.470.20:FF:000018">
    <property type="entry name" value="Trifunctional purine biosynthetic protein adenosine-3"/>
    <property type="match status" value="1"/>
</dbReference>
<dbReference type="NCBIfam" id="TIGR00878">
    <property type="entry name" value="purM"/>
    <property type="match status" value="1"/>
</dbReference>
<dbReference type="InterPro" id="IPR010918">
    <property type="entry name" value="PurM-like_C_dom"/>
</dbReference>
<dbReference type="SUPFAM" id="SSF52440">
    <property type="entry name" value="PreATP-grasp domain"/>
    <property type="match status" value="1"/>
</dbReference>
<dbReference type="GO" id="GO:0005829">
    <property type="term" value="C:cytosol"/>
    <property type="evidence" value="ECO:0007669"/>
    <property type="project" value="TreeGrafter"/>
</dbReference>
<dbReference type="RefSeq" id="XP_025836537.1">
    <property type="nucleotide sequence ID" value="XM_025980752.1"/>
</dbReference>
<dbReference type="Pfam" id="PF02844">
    <property type="entry name" value="GARS_N"/>
    <property type="match status" value="1"/>
</dbReference>
<dbReference type="Pfam" id="PF00586">
    <property type="entry name" value="AIRS"/>
    <property type="match status" value="1"/>
</dbReference>
<comment type="pathway">
    <text evidence="3 16">Purine metabolism; IMP biosynthesis via de novo pathway; N(1)-(5-phospho-D-ribosyl)glycinamide from 5-phospho-alpha-D-ribose 1-diphosphate: step 2/2.</text>
</comment>
<evidence type="ECO:0000256" key="16">
    <source>
        <dbReference type="RuleBase" id="RU363089"/>
    </source>
</evidence>
<dbReference type="InterPro" id="IPR001555">
    <property type="entry name" value="GART_AS"/>
</dbReference>
<keyword evidence="7 16" id="KW-0436">Ligase</keyword>
<name>A0A1W4WUX1_AGRPL</name>
<dbReference type="EC" id="6.3.3.1" evidence="16"/>
<dbReference type="InterPro" id="IPR002376">
    <property type="entry name" value="Formyl_transf_N"/>
</dbReference>